<comment type="caution">
    <text evidence="4">The sequence shown here is derived from an EMBL/GenBank/DDBJ whole genome shotgun (WGS) entry which is preliminary data.</text>
</comment>
<feature type="site" description="Transition state stabilizer" evidence="3">
    <location>
        <position position="180"/>
    </location>
</feature>
<dbReference type="SUPFAM" id="SSF53254">
    <property type="entry name" value="Phosphoglycerate mutase-like"/>
    <property type="match status" value="1"/>
</dbReference>
<dbReference type="STRING" id="357278.IV61_GL002108"/>
<feature type="binding site" evidence="2">
    <location>
        <position position="68"/>
    </location>
    <ligand>
        <name>substrate</name>
    </ligand>
</feature>
<dbReference type="PANTHER" id="PTHR48100">
    <property type="entry name" value="BROAD-SPECIFICITY PHOSPHATASE YOR283W-RELATED"/>
    <property type="match status" value="1"/>
</dbReference>
<evidence type="ECO:0000256" key="2">
    <source>
        <dbReference type="PIRSR" id="PIRSR613078-2"/>
    </source>
</evidence>
<dbReference type="PATRIC" id="fig|1267003.4.peg.1859"/>
<gene>
    <name evidence="4" type="ORF">FD07_GL001765</name>
</gene>
<dbReference type="CDD" id="cd07067">
    <property type="entry name" value="HP_PGM_like"/>
    <property type="match status" value="1"/>
</dbReference>
<evidence type="ECO:0000313" key="5">
    <source>
        <dbReference type="Proteomes" id="UP000051176"/>
    </source>
</evidence>
<keyword evidence="5" id="KW-1185">Reference proteome</keyword>
<feature type="binding site" evidence="2">
    <location>
        <begin position="18"/>
        <end position="25"/>
    </location>
    <ligand>
        <name>substrate</name>
    </ligand>
</feature>
<dbReference type="EMBL" id="AZCZ01000005">
    <property type="protein sequence ID" value="KRK39144.1"/>
    <property type="molecule type" value="Genomic_DNA"/>
</dbReference>
<dbReference type="PANTHER" id="PTHR48100:SF9">
    <property type="entry name" value="PHOSPHOGLYCERATE MUTASE 2 PARALOG"/>
    <property type="match status" value="1"/>
</dbReference>
<dbReference type="InterPro" id="IPR013078">
    <property type="entry name" value="His_Pase_superF_clade-1"/>
</dbReference>
<dbReference type="GO" id="GO:0016791">
    <property type="term" value="F:phosphatase activity"/>
    <property type="evidence" value="ECO:0007669"/>
    <property type="project" value="TreeGrafter"/>
</dbReference>
<protein>
    <submittedName>
        <fullName evidence="4">Phosphoglycerate mutase</fullName>
    </submittedName>
</protein>
<proteinExistence type="predicted"/>
<dbReference type="InterPro" id="IPR029033">
    <property type="entry name" value="His_PPase_superfam"/>
</dbReference>
<evidence type="ECO:0000256" key="1">
    <source>
        <dbReference type="PIRSR" id="PIRSR613078-1"/>
    </source>
</evidence>
<dbReference type="Gene3D" id="3.40.50.1240">
    <property type="entry name" value="Phosphoglycerate mutase-like"/>
    <property type="match status" value="1"/>
</dbReference>
<reference evidence="4 5" key="1">
    <citation type="journal article" date="2015" name="Genome Announc.">
        <title>Expanding the biotechnology potential of lactobacilli through comparative genomics of 213 strains and associated genera.</title>
        <authorList>
            <person name="Sun Z."/>
            <person name="Harris H.M."/>
            <person name="McCann A."/>
            <person name="Guo C."/>
            <person name="Argimon S."/>
            <person name="Zhang W."/>
            <person name="Yang X."/>
            <person name="Jeffery I.B."/>
            <person name="Cooney J.C."/>
            <person name="Kagawa T.F."/>
            <person name="Liu W."/>
            <person name="Song Y."/>
            <person name="Salvetti E."/>
            <person name="Wrobel A."/>
            <person name="Rasinkangas P."/>
            <person name="Parkhill J."/>
            <person name="Rea M.C."/>
            <person name="O'Sullivan O."/>
            <person name="Ritari J."/>
            <person name="Douillard F.P."/>
            <person name="Paul Ross R."/>
            <person name="Yang R."/>
            <person name="Briner A.E."/>
            <person name="Felis G.E."/>
            <person name="de Vos W.M."/>
            <person name="Barrangou R."/>
            <person name="Klaenhammer T.R."/>
            <person name="Caufield P.W."/>
            <person name="Cui Y."/>
            <person name="Zhang H."/>
            <person name="O'Toole P.W."/>
        </authorList>
    </citation>
    <scope>NUCLEOTIDE SEQUENCE [LARGE SCALE GENOMIC DNA]</scope>
    <source>
        <strain evidence="4 5">ATCC 53295</strain>
    </source>
</reference>
<dbReference type="Proteomes" id="UP000051176">
    <property type="component" value="Unassembled WGS sequence"/>
</dbReference>
<dbReference type="AlphaFoldDB" id="A0A0R1GYR4"/>
<dbReference type="InterPro" id="IPR050275">
    <property type="entry name" value="PGM_Phosphatase"/>
</dbReference>
<sequence>MINGGLEEMKKFTAYFVRHGQTMLNHYNKVQGWIDSPLTAKGRADAKRAGQQLSNIPLAAAYSSDSGRAIETARIALRENPDNMNIVTYQYPEFREQCHGYFEGNDLNQMWQFVGAQVGLTSESKVLGTYGLEKARDLIHQADLYGEAESNDMFWERLDRGFNKLRENSKDGDQVMVVSHGMTIRSIIDRYAPDLDEGIATINGSITKLEITDDDIHVDFFNKTDFQS</sequence>
<dbReference type="Pfam" id="PF00300">
    <property type="entry name" value="His_Phos_1"/>
    <property type="match status" value="1"/>
</dbReference>
<dbReference type="GO" id="GO:0005737">
    <property type="term" value="C:cytoplasm"/>
    <property type="evidence" value="ECO:0007669"/>
    <property type="project" value="TreeGrafter"/>
</dbReference>
<evidence type="ECO:0000313" key="4">
    <source>
        <dbReference type="EMBL" id="KRK39144.1"/>
    </source>
</evidence>
<dbReference type="eggNOG" id="COG0406">
    <property type="taxonomic scope" value="Bacteria"/>
</dbReference>
<feature type="active site" description="Tele-phosphohistidine intermediate" evidence="1">
    <location>
        <position position="19"/>
    </location>
</feature>
<evidence type="ECO:0000256" key="3">
    <source>
        <dbReference type="PIRSR" id="PIRSR613078-3"/>
    </source>
</evidence>
<feature type="active site" description="Proton donor/acceptor" evidence="1">
    <location>
        <position position="96"/>
    </location>
</feature>
<dbReference type="SMART" id="SM00855">
    <property type="entry name" value="PGAM"/>
    <property type="match status" value="1"/>
</dbReference>
<organism evidence="4 5">
    <name type="scientific">Levilactobacillus parabrevis ATCC 53295</name>
    <dbReference type="NCBI Taxonomy" id="1267003"/>
    <lineage>
        <taxon>Bacteria</taxon>
        <taxon>Bacillati</taxon>
        <taxon>Bacillota</taxon>
        <taxon>Bacilli</taxon>
        <taxon>Lactobacillales</taxon>
        <taxon>Lactobacillaceae</taxon>
        <taxon>Levilactobacillus</taxon>
    </lineage>
</organism>
<name>A0A0R1GYR4_9LACO</name>
<accession>A0A0R1GYR4</accession>